<protein>
    <submittedName>
        <fullName evidence="1">Uncharacterized protein</fullName>
    </submittedName>
</protein>
<dbReference type="EMBL" id="LAVV01000594">
    <property type="protein sequence ID" value="KNZ64222.1"/>
    <property type="molecule type" value="Genomic_DNA"/>
</dbReference>
<reference evidence="1 2" key="1">
    <citation type="submission" date="2015-08" db="EMBL/GenBank/DDBJ databases">
        <title>Next Generation Sequencing and Analysis of the Genome of Puccinia sorghi L Schw, the Causal Agent of Maize Common Rust.</title>
        <authorList>
            <person name="Rochi L."/>
            <person name="Burguener G."/>
            <person name="Darino M."/>
            <person name="Turjanski A."/>
            <person name="Kreff E."/>
            <person name="Dieguez M.J."/>
            <person name="Sacco F."/>
        </authorList>
    </citation>
    <scope>NUCLEOTIDE SEQUENCE [LARGE SCALE GENOMIC DNA]</scope>
    <source>
        <strain evidence="1 2">RO10H11247</strain>
    </source>
</reference>
<feature type="non-terminal residue" evidence="1">
    <location>
        <position position="198"/>
    </location>
</feature>
<accession>A0A0L6VUC8</accession>
<sequence>CGEYKSQFKSLVYPVKDVEDTCIEKNIVGLNPRIICQATGKDWMTAKTLNAQMTLASEAAAQLDLLALLPPETSSSHHHPSNCPVLNPTNPPCPPKDPDSMEIDTACVLPATHSLLDISCSLLSSECFQAFVDQIRSATSATVLVVQLLSAQAPPLNYQPIGPVWSLYRQGGDCGSQQLLPLMTWSCGKLRRTKVNKG</sequence>
<feature type="non-terminal residue" evidence="1">
    <location>
        <position position="1"/>
    </location>
</feature>
<name>A0A0L6VUC8_9BASI</name>
<dbReference type="AlphaFoldDB" id="A0A0L6VUC8"/>
<comment type="caution">
    <text evidence="1">The sequence shown here is derived from an EMBL/GenBank/DDBJ whole genome shotgun (WGS) entry which is preliminary data.</text>
</comment>
<keyword evidence="2" id="KW-1185">Reference proteome</keyword>
<evidence type="ECO:0000313" key="1">
    <source>
        <dbReference type="EMBL" id="KNZ64222.1"/>
    </source>
</evidence>
<dbReference type="VEuPathDB" id="FungiDB:VP01_10535g1"/>
<evidence type="ECO:0000313" key="2">
    <source>
        <dbReference type="Proteomes" id="UP000037035"/>
    </source>
</evidence>
<organism evidence="1 2">
    <name type="scientific">Puccinia sorghi</name>
    <dbReference type="NCBI Taxonomy" id="27349"/>
    <lineage>
        <taxon>Eukaryota</taxon>
        <taxon>Fungi</taxon>
        <taxon>Dikarya</taxon>
        <taxon>Basidiomycota</taxon>
        <taxon>Pucciniomycotina</taxon>
        <taxon>Pucciniomycetes</taxon>
        <taxon>Pucciniales</taxon>
        <taxon>Pucciniaceae</taxon>
        <taxon>Puccinia</taxon>
    </lineage>
</organism>
<gene>
    <name evidence="1" type="ORF">VP01_10535g1</name>
</gene>
<dbReference type="Proteomes" id="UP000037035">
    <property type="component" value="Unassembled WGS sequence"/>
</dbReference>
<proteinExistence type="predicted"/>